<evidence type="ECO:0000313" key="1">
    <source>
        <dbReference type="EMBL" id="KIM87491.1"/>
    </source>
</evidence>
<accession>A0A0C3GA41</accession>
<feature type="non-terminal residue" evidence="1">
    <location>
        <position position="84"/>
    </location>
</feature>
<dbReference type="Proteomes" id="UP000054166">
    <property type="component" value="Unassembled WGS sequence"/>
</dbReference>
<reference evidence="2" key="2">
    <citation type="submission" date="2015-01" db="EMBL/GenBank/DDBJ databases">
        <title>Evolutionary Origins and Diversification of the Mycorrhizal Mutualists.</title>
        <authorList>
            <consortium name="DOE Joint Genome Institute"/>
            <consortium name="Mycorrhizal Genomics Consortium"/>
            <person name="Kohler A."/>
            <person name="Kuo A."/>
            <person name="Nagy L.G."/>
            <person name="Floudas D."/>
            <person name="Copeland A."/>
            <person name="Barry K.W."/>
            <person name="Cichocki N."/>
            <person name="Veneault-Fourrey C."/>
            <person name="LaButti K."/>
            <person name="Lindquist E.A."/>
            <person name="Lipzen A."/>
            <person name="Lundell T."/>
            <person name="Morin E."/>
            <person name="Murat C."/>
            <person name="Riley R."/>
            <person name="Ohm R."/>
            <person name="Sun H."/>
            <person name="Tunlid A."/>
            <person name="Henrissat B."/>
            <person name="Grigoriev I.V."/>
            <person name="Hibbett D.S."/>
            <person name="Martin F."/>
        </authorList>
    </citation>
    <scope>NUCLEOTIDE SEQUENCE [LARGE SCALE GENOMIC DNA]</scope>
    <source>
        <strain evidence="2">F 1598</strain>
    </source>
</reference>
<proteinExistence type="predicted"/>
<dbReference type="HOGENOM" id="CLU_2533699_0_0_1"/>
<organism evidence="1 2">
    <name type="scientific">Piloderma croceum (strain F 1598)</name>
    <dbReference type="NCBI Taxonomy" id="765440"/>
    <lineage>
        <taxon>Eukaryota</taxon>
        <taxon>Fungi</taxon>
        <taxon>Dikarya</taxon>
        <taxon>Basidiomycota</taxon>
        <taxon>Agaricomycotina</taxon>
        <taxon>Agaricomycetes</taxon>
        <taxon>Agaricomycetidae</taxon>
        <taxon>Atheliales</taxon>
        <taxon>Atheliaceae</taxon>
        <taxon>Piloderma</taxon>
    </lineage>
</organism>
<reference evidence="1 2" key="1">
    <citation type="submission" date="2014-04" db="EMBL/GenBank/DDBJ databases">
        <authorList>
            <consortium name="DOE Joint Genome Institute"/>
            <person name="Kuo A."/>
            <person name="Tarkka M."/>
            <person name="Buscot F."/>
            <person name="Kohler A."/>
            <person name="Nagy L.G."/>
            <person name="Floudas D."/>
            <person name="Copeland A."/>
            <person name="Barry K.W."/>
            <person name="Cichocki N."/>
            <person name="Veneault-Fourrey C."/>
            <person name="LaButti K."/>
            <person name="Lindquist E.A."/>
            <person name="Lipzen A."/>
            <person name="Lundell T."/>
            <person name="Morin E."/>
            <person name="Murat C."/>
            <person name="Sun H."/>
            <person name="Tunlid A."/>
            <person name="Henrissat B."/>
            <person name="Grigoriev I.V."/>
            <person name="Hibbett D.S."/>
            <person name="Martin F."/>
            <person name="Nordberg H.P."/>
            <person name="Cantor M.N."/>
            <person name="Hua S.X."/>
        </authorList>
    </citation>
    <scope>NUCLEOTIDE SEQUENCE [LARGE SCALE GENOMIC DNA]</scope>
    <source>
        <strain evidence="1 2">F 1598</strain>
    </source>
</reference>
<dbReference type="EMBL" id="KN832979">
    <property type="protein sequence ID" value="KIM87491.1"/>
    <property type="molecule type" value="Genomic_DNA"/>
</dbReference>
<dbReference type="InParanoid" id="A0A0C3GA41"/>
<name>A0A0C3GA41_PILCF</name>
<gene>
    <name evidence="1" type="ORF">PILCRDRAFT_815012</name>
</gene>
<dbReference type="AlphaFoldDB" id="A0A0C3GA41"/>
<sequence length="84" mass="9154">MGYTFAWSRRCDEYTKDMCVRVILSALRDAVGRTTNARRGGGVIVSGTSQAQVAAKKERKNIIAERGNNSISSMFASSPRARGL</sequence>
<protein>
    <submittedName>
        <fullName evidence="1">Uncharacterized protein</fullName>
    </submittedName>
</protein>
<keyword evidence="2" id="KW-1185">Reference proteome</keyword>
<evidence type="ECO:0000313" key="2">
    <source>
        <dbReference type="Proteomes" id="UP000054166"/>
    </source>
</evidence>